<protein>
    <submittedName>
        <fullName evidence="3">Sorbosone dehydrogenase</fullName>
    </submittedName>
</protein>
<evidence type="ECO:0000259" key="2">
    <source>
        <dbReference type="Pfam" id="PF22807"/>
    </source>
</evidence>
<keyword evidence="1" id="KW-0732">Signal</keyword>
<feature type="chain" id="PRO_5002474789" evidence="1">
    <location>
        <begin position="21"/>
        <end position="364"/>
    </location>
</feature>
<evidence type="ECO:0000313" key="3">
    <source>
        <dbReference type="EMBL" id="KJY98387.1"/>
    </source>
</evidence>
<accession>A0A0F4PQJ7</accession>
<dbReference type="PATRIC" id="fig|151081.8.peg.2143"/>
<dbReference type="AlphaFoldDB" id="A0A0F4PQJ7"/>
<reference evidence="3 4" key="1">
    <citation type="journal article" date="2015" name="BMC Genomics">
        <title>Genome mining reveals unlocked bioactive potential of marine Gram-negative bacteria.</title>
        <authorList>
            <person name="Machado H."/>
            <person name="Sonnenschein E.C."/>
            <person name="Melchiorsen J."/>
            <person name="Gram L."/>
        </authorList>
    </citation>
    <scope>NUCLEOTIDE SEQUENCE [LARGE SCALE GENOMIC DNA]</scope>
    <source>
        <strain evidence="3 4">S3137</strain>
    </source>
</reference>
<sequence length="364" mass="40259">MNNKLVSALLGLTFASSAMATDITDRLSVPAGFTIEPYALNVDNARQLAISENGVVYAGSRKAGNVYALIDKDQDGRADKQVLIAEGLNMPSGIAYKDGALYVAEVERVIRFDDIDNKLDKAKLEVVYDKFPDKRHHGWKFIRFAPSGELIVPVGVPCNVCAEDPEFGRIFSLNLESKELTTLAEGVRNSVGFDYHPDSGKLWFSDNGRDMMGDDIPPCEINRIDEVGQHFGFPYFHGGTIPDPEFGKGKNAADYTQPALNLGAHVAPLGIHFYTGEQFPSDYDNQLFVAEHGSWNRSKKAGYRVMMAKVEDGQVTGYEPFITGFMENEETFGRPVAMVQMADGSLLVSDDYANAIYRVHYNKK</sequence>
<comment type="caution">
    <text evidence="3">The sequence shown here is derived from an EMBL/GenBank/DDBJ whole genome shotgun (WGS) entry which is preliminary data.</text>
</comment>
<dbReference type="InterPro" id="IPR054539">
    <property type="entry name" value="Beta-prop_PDH"/>
</dbReference>
<dbReference type="PANTHER" id="PTHR33546">
    <property type="entry name" value="LARGE, MULTIFUNCTIONAL SECRETED PROTEIN-RELATED"/>
    <property type="match status" value="1"/>
</dbReference>
<dbReference type="GeneID" id="58229138"/>
<keyword evidence="4" id="KW-1185">Reference proteome</keyword>
<name>A0A0F4PQJ7_9GAMM</name>
<proteinExistence type="predicted"/>
<dbReference type="eggNOG" id="COG2133">
    <property type="taxonomic scope" value="Bacteria"/>
</dbReference>
<dbReference type="EMBL" id="JXXZ01000010">
    <property type="protein sequence ID" value="KJY98387.1"/>
    <property type="molecule type" value="Genomic_DNA"/>
</dbReference>
<dbReference type="InterPro" id="IPR011041">
    <property type="entry name" value="Quinoprot_gluc/sorb_DH_b-prop"/>
</dbReference>
<dbReference type="Gene3D" id="2.120.10.30">
    <property type="entry name" value="TolB, C-terminal domain"/>
    <property type="match status" value="1"/>
</dbReference>
<feature type="domain" description="Pyrroloquinoline quinone-dependent pyranose dehydrogenase beta-propeller" evidence="2">
    <location>
        <begin position="253"/>
        <end position="360"/>
    </location>
</feature>
<dbReference type="Proteomes" id="UP000033664">
    <property type="component" value="Unassembled WGS sequence"/>
</dbReference>
<dbReference type="SUPFAM" id="SSF50952">
    <property type="entry name" value="Soluble quinoprotein glucose dehydrogenase"/>
    <property type="match status" value="1"/>
</dbReference>
<dbReference type="Pfam" id="PF22807">
    <property type="entry name" value="TrAA12"/>
    <property type="match status" value="1"/>
</dbReference>
<gene>
    <name evidence="3" type="ORF">TW72_11610</name>
</gene>
<dbReference type="RefSeq" id="WP_045979560.1">
    <property type="nucleotide sequence ID" value="NZ_JXXY01000010.1"/>
</dbReference>
<evidence type="ECO:0000313" key="4">
    <source>
        <dbReference type="Proteomes" id="UP000033664"/>
    </source>
</evidence>
<evidence type="ECO:0000256" key="1">
    <source>
        <dbReference type="SAM" id="SignalP"/>
    </source>
</evidence>
<feature type="signal peptide" evidence="1">
    <location>
        <begin position="1"/>
        <end position="20"/>
    </location>
</feature>
<dbReference type="OrthoDB" id="9770043at2"/>
<dbReference type="InterPro" id="IPR011042">
    <property type="entry name" value="6-blade_b-propeller_TolB-like"/>
</dbReference>
<organism evidence="3 4">
    <name type="scientific">Pseudoalteromonas ruthenica</name>
    <dbReference type="NCBI Taxonomy" id="151081"/>
    <lineage>
        <taxon>Bacteria</taxon>
        <taxon>Pseudomonadati</taxon>
        <taxon>Pseudomonadota</taxon>
        <taxon>Gammaproteobacteria</taxon>
        <taxon>Alteromonadales</taxon>
        <taxon>Pseudoalteromonadaceae</taxon>
        <taxon>Pseudoalteromonas</taxon>
    </lineage>
</organism>
<dbReference type="PANTHER" id="PTHR33546:SF1">
    <property type="entry name" value="LARGE, MULTIFUNCTIONAL SECRETED PROTEIN"/>
    <property type="match status" value="1"/>
</dbReference>